<evidence type="ECO:0000256" key="1">
    <source>
        <dbReference type="SAM" id="Phobius"/>
    </source>
</evidence>
<evidence type="ECO:0008006" key="3">
    <source>
        <dbReference type="Google" id="ProtNLM"/>
    </source>
</evidence>
<keyword evidence="1" id="KW-0472">Membrane</keyword>
<proteinExistence type="predicted"/>
<sequence>MQGLAEYIMRGRRQATLVVGLSAAIPLLFWFGAVVLALVILRRGLSEGLPVIVWGGLPALAWAMLGDPTPLLLLLGTALLAGFLRERSNWSLVVLASAPLGLVYALLLLAMLHEPMVALASELQKVMPQVLGELGKDLSEADMARLQSLMLPILAGLTGAIHAVMTLVCLILARAWQARLFNPGGFREEFHRVRLKPWMSVGLLLLVIVGPQFGDMAVVAPVATVPLLLAGLALVHGIVGIKQLSLAWLIALYVALLFASQVVVPLIMLLAFIDSLFDFRSRLTPQTGVDGDDDSNGQG</sequence>
<name>A0A0F9V7U9_9ZZZZ</name>
<comment type="caution">
    <text evidence="2">The sequence shown here is derived from an EMBL/GenBank/DDBJ whole genome shotgun (WGS) entry which is preliminary data.</text>
</comment>
<evidence type="ECO:0000313" key="2">
    <source>
        <dbReference type="EMBL" id="KKO00060.1"/>
    </source>
</evidence>
<feature type="transmembrane region" description="Helical" evidence="1">
    <location>
        <begin position="17"/>
        <end position="41"/>
    </location>
</feature>
<dbReference type="AlphaFoldDB" id="A0A0F9V7U9"/>
<accession>A0A0F9V7U9</accession>
<feature type="transmembrane region" description="Helical" evidence="1">
    <location>
        <begin position="90"/>
        <end position="112"/>
    </location>
</feature>
<feature type="transmembrane region" description="Helical" evidence="1">
    <location>
        <begin position="219"/>
        <end position="239"/>
    </location>
</feature>
<reference evidence="2" key="1">
    <citation type="journal article" date="2015" name="Nature">
        <title>Complex archaea that bridge the gap between prokaryotes and eukaryotes.</title>
        <authorList>
            <person name="Spang A."/>
            <person name="Saw J.H."/>
            <person name="Jorgensen S.L."/>
            <person name="Zaremba-Niedzwiedzka K."/>
            <person name="Martijn J."/>
            <person name="Lind A.E."/>
            <person name="van Eijk R."/>
            <person name="Schleper C."/>
            <person name="Guy L."/>
            <person name="Ettema T.J."/>
        </authorList>
    </citation>
    <scope>NUCLEOTIDE SEQUENCE</scope>
</reference>
<keyword evidence="1" id="KW-1133">Transmembrane helix</keyword>
<gene>
    <name evidence="2" type="ORF">LCGC14_0131720</name>
</gene>
<feature type="transmembrane region" description="Helical" evidence="1">
    <location>
        <begin position="61"/>
        <end position="83"/>
    </location>
</feature>
<feature type="transmembrane region" description="Helical" evidence="1">
    <location>
        <begin position="246"/>
        <end position="273"/>
    </location>
</feature>
<keyword evidence="1" id="KW-0812">Transmembrane</keyword>
<feature type="transmembrane region" description="Helical" evidence="1">
    <location>
        <begin position="149"/>
        <end position="176"/>
    </location>
</feature>
<organism evidence="2">
    <name type="scientific">marine sediment metagenome</name>
    <dbReference type="NCBI Taxonomy" id="412755"/>
    <lineage>
        <taxon>unclassified sequences</taxon>
        <taxon>metagenomes</taxon>
        <taxon>ecological metagenomes</taxon>
    </lineage>
</organism>
<dbReference type="EMBL" id="LAZR01000043">
    <property type="protein sequence ID" value="KKO00060.1"/>
    <property type="molecule type" value="Genomic_DNA"/>
</dbReference>
<protein>
    <recommendedName>
        <fullName evidence="3">DUF2232 domain-containing protein</fullName>
    </recommendedName>
</protein>
<feature type="transmembrane region" description="Helical" evidence="1">
    <location>
        <begin position="197"/>
        <end position="213"/>
    </location>
</feature>